<keyword evidence="4" id="KW-1185">Reference proteome</keyword>
<feature type="region of interest" description="Disordered" evidence="1">
    <location>
        <begin position="1"/>
        <end position="34"/>
    </location>
</feature>
<reference evidence="2" key="2">
    <citation type="submission" date="2010-07" db="EMBL/GenBank/DDBJ databases">
        <authorList>
            <consortium name="The Broad Institute Genome Sequencing Platform"/>
            <consortium name="Broad Institute Genome Sequencing Center for Infectious Disease"/>
            <person name="Ma L.-J."/>
            <person name="Dead R."/>
            <person name="Young S."/>
            <person name="Zeng Q."/>
            <person name="Koehrsen M."/>
            <person name="Alvarado L."/>
            <person name="Berlin A."/>
            <person name="Chapman S.B."/>
            <person name="Chen Z."/>
            <person name="Freedman E."/>
            <person name="Gellesch M."/>
            <person name="Goldberg J."/>
            <person name="Griggs A."/>
            <person name="Gujja S."/>
            <person name="Heilman E.R."/>
            <person name="Heiman D."/>
            <person name="Hepburn T."/>
            <person name="Howarth C."/>
            <person name="Jen D."/>
            <person name="Larson L."/>
            <person name="Mehta T."/>
            <person name="Neiman D."/>
            <person name="Pearson M."/>
            <person name="Roberts A."/>
            <person name="Saif S."/>
            <person name="Shea T."/>
            <person name="Shenoy N."/>
            <person name="Sisk P."/>
            <person name="Stolte C."/>
            <person name="Sykes S."/>
            <person name="Walk T."/>
            <person name="White J."/>
            <person name="Yandava C."/>
            <person name="Haas B."/>
            <person name="Nusbaum C."/>
            <person name="Birren B."/>
        </authorList>
    </citation>
    <scope>NUCLEOTIDE SEQUENCE</scope>
    <source>
        <strain evidence="2">R3-111a-1</strain>
    </source>
</reference>
<organism evidence="2">
    <name type="scientific">Gaeumannomyces tritici (strain R3-111a-1)</name>
    <name type="common">Wheat and barley take-all root rot fungus</name>
    <name type="synonym">Gaeumannomyces graminis var. tritici</name>
    <dbReference type="NCBI Taxonomy" id="644352"/>
    <lineage>
        <taxon>Eukaryota</taxon>
        <taxon>Fungi</taxon>
        <taxon>Dikarya</taxon>
        <taxon>Ascomycota</taxon>
        <taxon>Pezizomycotina</taxon>
        <taxon>Sordariomycetes</taxon>
        <taxon>Sordariomycetidae</taxon>
        <taxon>Magnaporthales</taxon>
        <taxon>Magnaporthaceae</taxon>
        <taxon>Gaeumannomyces</taxon>
    </lineage>
</organism>
<reference evidence="3" key="4">
    <citation type="journal article" date="2015" name="G3 (Bethesda)">
        <title>Genome sequences of three phytopathogenic species of the Magnaporthaceae family of fungi.</title>
        <authorList>
            <person name="Okagaki L.H."/>
            <person name="Nunes C.C."/>
            <person name="Sailsbery J."/>
            <person name="Clay B."/>
            <person name="Brown D."/>
            <person name="John T."/>
            <person name="Oh Y."/>
            <person name="Young N."/>
            <person name="Fitzgerald M."/>
            <person name="Haas B.J."/>
            <person name="Zeng Q."/>
            <person name="Young S."/>
            <person name="Adiconis X."/>
            <person name="Fan L."/>
            <person name="Levin J.Z."/>
            <person name="Mitchell T.K."/>
            <person name="Okubara P.A."/>
            <person name="Farman M.L."/>
            <person name="Kohn L.M."/>
            <person name="Birren B."/>
            <person name="Ma L.-J."/>
            <person name="Dean R.A."/>
        </authorList>
    </citation>
    <scope>NUCLEOTIDE SEQUENCE</scope>
    <source>
        <strain evidence="3">R3-111a-1</strain>
    </source>
</reference>
<dbReference type="HOGENOM" id="CLU_1482070_0_0_1"/>
<protein>
    <submittedName>
        <fullName evidence="2 3">Uncharacterized protein</fullName>
    </submittedName>
</protein>
<evidence type="ECO:0000256" key="1">
    <source>
        <dbReference type="SAM" id="MobiDB-lite"/>
    </source>
</evidence>
<dbReference type="EnsemblFungi" id="EJT76929">
    <property type="protein sequence ID" value="EJT76929"/>
    <property type="gene ID" value="GGTG_06843"/>
</dbReference>
<gene>
    <name evidence="3" type="primary">20347301</name>
    <name evidence="2" type="ORF">GGTG_06843</name>
</gene>
<evidence type="ECO:0000313" key="3">
    <source>
        <dbReference type="EnsemblFungi" id="EJT76929"/>
    </source>
</evidence>
<sequence length="182" mass="19725">MPATHKNPSRVRAGQEKEVAQSQRHRGPPRQAWYGPRRVNFAKRLLAAASQHGGNLRDDVTRTVTVTCSALESKVHTLPSLPWADGYGTWFRLKGTEAHQPTGIEPRRQLAVGPEATKPPLLHFARSPCQKLKPAGPAAFGFAPPLDNIPRLAGGVRNKETWNGASPLLVSGASLCSGFLWG</sequence>
<dbReference type="RefSeq" id="XP_009222929.1">
    <property type="nucleotide sequence ID" value="XM_009224665.1"/>
</dbReference>
<reference evidence="3" key="5">
    <citation type="submission" date="2018-04" db="UniProtKB">
        <authorList>
            <consortium name="EnsemblFungi"/>
        </authorList>
    </citation>
    <scope>IDENTIFICATION</scope>
    <source>
        <strain evidence="3">R3-111a-1</strain>
    </source>
</reference>
<evidence type="ECO:0000313" key="2">
    <source>
        <dbReference type="EMBL" id="EJT76929.1"/>
    </source>
</evidence>
<reference evidence="2" key="3">
    <citation type="submission" date="2010-09" db="EMBL/GenBank/DDBJ databases">
        <title>Annotation of Gaeumannomyces graminis var. tritici R3-111a-1.</title>
        <authorList>
            <consortium name="The Broad Institute Genome Sequencing Platform"/>
            <person name="Ma L.-J."/>
            <person name="Dead R."/>
            <person name="Young S.K."/>
            <person name="Zeng Q."/>
            <person name="Gargeya S."/>
            <person name="Fitzgerald M."/>
            <person name="Haas B."/>
            <person name="Abouelleil A."/>
            <person name="Alvarado L."/>
            <person name="Arachchi H.M."/>
            <person name="Berlin A."/>
            <person name="Brown A."/>
            <person name="Chapman S.B."/>
            <person name="Chen Z."/>
            <person name="Dunbar C."/>
            <person name="Freedman E."/>
            <person name="Gearin G."/>
            <person name="Gellesch M."/>
            <person name="Goldberg J."/>
            <person name="Griggs A."/>
            <person name="Gujja S."/>
            <person name="Heiman D."/>
            <person name="Howarth C."/>
            <person name="Larson L."/>
            <person name="Lui A."/>
            <person name="MacDonald P.J.P."/>
            <person name="Mehta T."/>
            <person name="Montmayeur A."/>
            <person name="Murphy C."/>
            <person name="Neiman D."/>
            <person name="Pearson M."/>
            <person name="Priest M."/>
            <person name="Roberts A."/>
            <person name="Saif S."/>
            <person name="Shea T."/>
            <person name="Shenoy N."/>
            <person name="Sisk P."/>
            <person name="Stolte C."/>
            <person name="Sykes S."/>
            <person name="Yandava C."/>
            <person name="Wortman J."/>
            <person name="Nusbaum C."/>
            <person name="Birren B."/>
        </authorList>
    </citation>
    <scope>NUCLEOTIDE SEQUENCE</scope>
    <source>
        <strain evidence="2">R3-111a-1</strain>
    </source>
</reference>
<reference evidence="4" key="1">
    <citation type="submission" date="2010-07" db="EMBL/GenBank/DDBJ databases">
        <title>The genome sequence of Gaeumannomyces graminis var. tritici strain R3-111a-1.</title>
        <authorList>
            <consortium name="The Broad Institute Genome Sequencing Platform"/>
            <person name="Ma L.-J."/>
            <person name="Dead R."/>
            <person name="Young S."/>
            <person name="Zeng Q."/>
            <person name="Koehrsen M."/>
            <person name="Alvarado L."/>
            <person name="Berlin A."/>
            <person name="Chapman S.B."/>
            <person name="Chen Z."/>
            <person name="Freedman E."/>
            <person name="Gellesch M."/>
            <person name="Goldberg J."/>
            <person name="Griggs A."/>
            <person name="Gujja S."/>
            <person name="Heilman E.R."/>
            <person name="Heiman D."/>
            <person name="Hepburn T."/>
            <person name="Howarth C."/>
            <person name="Jen D."/>
            <person name="Larson L."/>
            <person name="Mehta T."/>
            <person name="Neiman D."/>
            <person name="Pearson M."/>
            <person name="Roberts A."/>
            <person name="Saif S."/>
            <person name="Shea T."/>
            <person name="Shenoy N."/>
            <person name="Sisk P."/>
            <person name="Stolte C."/>
            <person name="Sykes S."/>
            <person name="Walk T."/>
            <person name="White J."/>
            <person name="Yandava C."/>
            <person name="Haas B."/>
            <person name="Nusbaum C."/>
            <person name="Birren B."/>
        </authorList>
    </citation>
    <scope>NUCLEOTIDE SEQUENCE [LARGE SCALE GENOMIC DNA]</scope>
    <source>
        <strain evidence="4">R3-111a-1</strain>
    </source>
</reference>
<name>J3NZZ6_GAET3</name>
<evidence type="ECO:0000313" key="4">
    <source>
        <dbReference type="Proteomes" id="UP000006039"/>
    </source>
</evidence>
<accession>J3NZZ6</accession>
<dbReference type="AlphaFoldDB" id="J3NZZ6"/>
<dbReference type="EMBL" id="GL385397">
    <property type="protein sequence ID" value="EJT76929.1"/>
    <property type="molecule type" value="Genomic_DNA"/>
</dbReference>
<dbReference type="VEuPathDB" id="FungiDB:GGTG_06843"/>
<proteinExistence type="predicted"/>
<dbReference type="GeneID" id="20347301"/>
<dbReference type="Proteomes" id="UP000006039">
    <property type="component" value="Unassembled WGS sequence"/>
</dbReference>